<proteinExistence type="predicted"/>
<dbReference type="GO" id="GO:0003677">
    <property type="term" value="F:DNA binding"/>
    <property type="evidence" value="ECO:0007669"/>
    <property type="project" value="UniProtKB-KW"/>
</dbReference>
<evidence type="ECO:0000313" key="7">
    <source>
        <dbReference type="EMBL" id="CAI9934263.1"/>
    </source>
</evidence>
<evidence type="ECO:0000313" key="10">
    <source>
        <dbReference type="EMBL" id="CAL6021105.1"/>
    </source>
</evidence>
<dbReference type="SMART" id="SM00717">
    <property type="entry name" value="SANT"/>
    <property type="match status" value="1"/>
</dbReference>
<dbReference type="EMBL" id="CAXDID020000088">
    <property type="protein sequence ID" value="CAL6021103.1"/>
    <property type="molecule type" value="Genomic_DNA"/>
</dbReference>
<accession>A0AA86PBA6</accession>
<dbReference type="InterPro" id="IPR009057">
    <property type="entry name" value="Homeodomain-like_sf"/>
</dbReference>
<dbReference type="Gene3D" id="1.10.10.60">
    <property type="entry name" value="Homeodomain-like"/>
    <property type="match status" value="1"/>
</dbReference>
<dbReference type="Pfam" id="PF00249">
    <property type="entry name" value="Myb_DNA-binding"/>
    <property type="match status" value="1"/>
</dbReference>
<comment type="caution">
    <text evidence="7">The sequence shown here is derived from an EMBL/GenBank/DDBJ whole genome shotgun (WGS) entry which is preliminary data.</text>
</comment>
<sequence>MSIQTSVKDEQTLLDEISKILNACQCNETTVSQSEVSMKQESEDQISAVTNAQPQHWKQHEQLKFIEAIEKYGRDKPTKISEFVQTKSIRQVISHTQKYVKKMERAFNREFKDNATKPSNFGQQQLIEAKHVKQFVQKHFQMNGSFDKIQVQTGTNLIYDGVLYIDKNTVVTQVQNAYKICQAFNNVYNASDSVKITLTYLEEKMQIPAGLIALIVKVM</sequence>
<evidence type="ECO:0000256" key="1">
    <source>
        <dbReference type="ARBA" id="ARBA00023015"/>
    </source>
</evidence>
<keyword evidence="11" id="KW-1185">Reference proteome</keyword>
<keyword evidence="1" id="KW-0805">Transcription regulation</keyword>
<evidence type="ECO:0000313" key="11">
    <source>
        <dbReference type="Proteomes" id="UP001642409"/>
    </source>
</evidence>
<keyword evidence="3" id="KW-0804">Transcription</keyword>
<feature type="domain" description="SANT" evidence="5">
    <location>
        <begin position="57"/>
        <end position="95"/>
    </location>
</feature>
<dbReference type="Proteomes" id="UP001642409">
    <property type="component" value="Unassembled WGS sequence"/>
</dbReference>
<dbReference type="EMBL" id="CAXDID020000088">
    <property type="protein sequence ID" value="CAL6021105.1"/>
    <property type="molecule type" value="Genomic_DNA"/>
</dbReference>
<dbReference type="NCBIfam" id="TIGR01557">
    <property type="entry name" value="myb_SHAQKYF"/>
    <property type="match status" value="1"/>
</dbReference>
<evidence type="ECO:0000256" key="3">
    <source>
        <dbReference type="ARBA" id="ARBA00023163"/>
    </source>
</evidence>
<dbReference type="InterPro" id="IPR001005">
    <property type="entry name" value="SANT/Myb"/>
</dbReference>
<feature type="domain" description="HTH myb-type" evidence="6">
    <location>
        <begin position="55"/>
        <end position="104"/>
    </location>
</feature>
<dbReference type="AlphaFoldDB" id="A0AA86PBA6"/>
<dbReference type="PANTHER" id="PTHR12802">
    <property type="entry name" value="SWI/SNF COMPLEX-RELATED"/>
    <property type="match status" value="1"/>
</dbReference>
<dbReference type="InterPro" id="IPR006447">
    <property type="entry name" value="Myb_dom_plants"/>
</dbReference>
<evidence type="ECO:0000256" key="2">
    <source>
        <dbReference type="ARBA" id="ARBA00023125"/>
    </source>
</evidence>
<dbReference type="PROSITE" id="PS51294">
    <property type="entry name" value="HTH_MYB"/>
    <property type="match status" value="1"/>
</dbReference>
<evidence type="ECO:0000259" key="5">
    <source>
        <dbReference type="PROSITE" id="PS51293"/>
    </source>
</evidence>
<reference evidence="7" key="1">
    <citation type="submission" date="2023-06" db="EMBL/GenBank/DDBJ databases">
        <authorList>
            <person name="Kurt Z."/>
        </authorList>
    </citation>
    <scope>NUCLEOTIDE SEQUENCE</scope>
</reference>
<evidence type="ECO:0000313" key="8">
    <source>
        <dbReference type="EMBL" id="CAI9934264.1"/>
    </source>
</evidence>
<gene>
    <name evidence="7" type="ORF">HINF_LOCUS21908</name>
    <name evidence="8" type="ORF">HINF_LOCUS21909</name>
    <name evidence="9" type="ORF">HINF_LOCUS28006</name>
    <name evidence="10" type="ORF">HINF_LOCUS28007</name>
</gene>
<dbReference type="EMBL" id="CATOUU010000564">
    <property type="protein sequence ID" value="CAI9934264.1"/>
    <property type="molecule type" value="Genomic_DNA"/>
</dbReference>
<keyword evidence="4" id="KW-0539">Nucleus</keyword>
<evidence type="ECO:0000313" key="9">
    <source>
        <dbReference type="EMBL" id="CAL6021103.1"/>
    </source>
</evidence>
<keyword evidence="2 7" id="KW-0238">DNA-binding</keyword>
<evidence type="ECO:0000256" key="4">
    <source>
        <dbReference type="ARBA" id="ARBA00023242"/>
    </source>
</evidence>
<name>A0AA86PBA6_9EUKA</name>
<dbReference type="EMBL" id="CATOUU010000564">
    <property type="protein sequence ID" value="CAI9934263.1"/>
    <property type="molecule type" value="Genomic_DNA"/>
</dbReference>
<dbReference type="CDD" id="cd00167">
    <property type="entry name" value="SANT"/>
    <property type="match status" value="1"/>
</dbReference>
<dbReference type="PROSITE" id="PS51293">
    <property type="entry name" value="SANT"/>
    <property type="match status" value="1"/>
</dbReference>
<reference evidence="9 11" key="2">
    <citation type="submission" date="2024-07" db="EMBL/GenBank/DDBJ databases">
        <authorList>
            <person name="Akdeniz Z."/>
        </authorList>
    </citation>
    <scope>NUCLEOTIDE SEQUENCE [LARGE SCALE GENOMIC DNA]</scope>
</reference>
<dbReference type="SUPFAM" id="SSF46689">
    <property type="entry name" value="Homeodomain-like"/>
    <property type="match status" value="1"/>
</dbReference>
<protein>
    <submittedName>
        <fullName evidence="7">Myb-like DNA-binding domain-containing protein</fullName>
    </submittedName>
    <submittedName>
        <fullName evidence="9">Myb-like_DNA-binding domain-containing protein</fullName>
    </submittedName>
</protein>
<evidence type="ECO:0000259" key="6">
    <source>
        <dbReference type="PROSITE" id="PS51294"/>
    </source>
</evidence>
<dbReference type="InterPro" id="IPR017930">
    <property type="entry name" value="Myb_dom"/>
</dbReference>
<organism evidence="7">
    <name type="scientific">Hexamita inflata</name>
    <dbReference type="NCBI Taxonomy" id="28002"/>
    <lineage>
        <taxon>Eukaryota</taxon>
        <taxon>Metamonada</taxon>
        <taxon>Diplomonadida</taxon>
        <taxon>Hexamitidae</taxon>
        <taxon>Hexamitinae</taxon>
        <taxon>Hexamita</taxon>
    </lineage>
</organism>
<dbReference type="InterPro" id="IPR017884">
    <property type="entry name" value="SANT_dom"/>
</dbReference>